<dbReference type="OrthoDB" id="5647852at2"/>
<keyword evidence="2" id="KW-1185">Reference proteome</keyword>
<gene>
    <name evidence="1" type="ORF">Lbru_2858</name>
</gene>
<dbReference type="Proteomes" id="UP000054742">
    <property type="component" value="Unassembled WGS sequence"/>
</dbReference>
<dbReference type="PATRIC" id="fig|29422.6.peg.3032"/>
<comment type="caution">
    <text evidence="1">The sequence shown here is derived from an EMBL/GenBank/DDBJ whole genome shotgun (WGS) entry which is preliminary data.</text>
</comment>
<dbReference type="EMBL" id="LNXV01000036">
    <property type="protein sequence ID" value="KTC76751.1"/>
    <property type="molecule type" value="Genomic_DNA"/>
</dbReference>
<dbReference type="STRING" id="29422.Lbru_2858"/>
<organism evidence="1 2">
    <name type="scientific">Legionella brunensis</name>
    <dbReference type="NCBI Taxonomy" id="29422"/>
    <lineage>
        <taxon>Bacteria</taxon>
        <taxon>Pseudomonadati</taxon>
        <taxon>Pseudomonadota</taxon>
        <taxon>Gammaproteobacteria</taxon>
        <taxon>Legionellales</taxon>
        <taxon>Legionellaceae</taxon>
        <taxon>Legionella</taxon>
    </lineage>
</organism>
<sequence length="1194" mass="134146">MSLRKELEAYIAKKGNSPHDVMKKKFFREIIDLIKDKKLTVERLTEKLASLKPEDRELLFWLGSKAGKSPNSQAALWVAALYRTLNVPLDDISLAIIVAEDISGPNKTTLIKYNYHFWQKNRLSKEGKSALDRELKGLLGVDGLQYQHKSLAQSLEKCYESGFYELERQLERLSDVAPEYIPQVVSELYNLYIEKPKHELGEEKALQLIEQLVVLVNKNQELFKPLSNSHPQIAAALIKQQPRRFFELSQAMQQEVHQLLHQEPGFFESVVNFIKEMPFFNGGTQFNERLKLLQSASLRNQAAAPNHENHELFVELKDKLYERLAPGSNQLIAKHQAISALEEIDAYLLKGPNKYKTKFFQKLATDIAKEGLTVEVLNKHLGSSNKKELFASWGGAQNSRAAGLMFQLYKLANMTSQDEDVAHMRRNLLDPQGDEISEMLDMASRKKNFLEEKIDQVLRHPEQTNNHSPLEKKITEMVQEYEMVGQFAQQAAGRGKASAEAIYHNYLVKKGLAQARANIKQKHLIFDPQGHVIIPVKLDEDDYAKICALISNQDNGTKKDLEKLLGTTLTTTTLCNLDIAHVEEFRAAFKEKVDPSKSLDKVLDDYLSSDDRTSVSALQAEMMMHVSLSLRGLEQTVLDNNPSLLHQGQLLNENQRAELMAEINTKVLAKFKDILQKVSGSQGIDYIELNKQLDEARIELAAASRQELVNALFNSGRDFTALSEIFSEKLDDHAFTSTTATGWDFLWTDISNESAVHISATEKTAHDKKIGAKELAVRVISRSHYNPEDNSVAPYEDRTVEARVPSIAVKSVGHATAVQDVAAKLKYVHEILVARKPGYTGPVVYNLLTSLHSKPFDTLFDSANRQRASAARIMKGSHLYNWRQLSRGEVNALVYVQNIPVNQHTNELSYTAYDGATREAAVMTDLALLATFNQHAAVFPPALRQSITATFNVSHTRYLRFLPQAKDGDHYFKDSVDGKWMMEDLIKKKAAWKELEPMTPAEDMPSLAVQALFKIMANNEHQNKQFGMLAQSLSVYVEEMSLAGCKSANEREQAVAGRVGLLKSINPANIEKLSYEKRDVIKAMADYVSGTGSVDALQQSIDSAYNKHNLHGAVASVSMEDQAAASKVKATRNKKRGVVCEINTNYAESGFLERLSQNNTDAMQAHKAHLATEFKELCKTKVAEMHASNALIIH</sequence>
<dbReference type="AlphaFoldDB" id="A0A0W0RZW2"/>
<evidence type="ECO:0000313" key="1">
    <source>
        <dbReference type="EMBL" id="KTC76751.1"/>
    </source>
</evidence>
<proteinExistence type="predicted"/>
<protein>
    <submittedName>
        <fullName evidence="1">Uncharacterized protein</fullName>
    </submittedName>
</protein>
<dbReference type="RefSeq" id="WP_058442833.1">
    <property type="nucleotide sequence ID" value="NZ_CAAAHU010000012.1"/>
</dbReference>
<name>A0A0W0RZW2_9GAMM</name>
<accession>A0A0W0RZW2</accession>
<evidence type="ECO:0000313" key="2">
    <source>
        <dbReference type="Proteomes" id="UP000054742"/>
    </source>
</evidence>
<reference evidence="1 2" key="1">
    <citation type="submission" date="2015-11" db="EMBL/GenBank/DDBJ databases">
        <title>Genomic analysis of 38 Legionella species identifies large and diverse effector repertoires.</title>
        <authorList>
            <person name="Burstein D."/>
            <person name="Amaro F."/>
            <person name="Zusman T."/>
            <person name="Lifshitz Z."/>
            <person name="Cohen O."/>
            <person name="Gilbert J.A."/>
            <person name="Pupko T."/>
            <person name="Shuman H.A."/>
            <person name="Segal G."/>
        </authorList>
    </citation>
    <scope>NUCLEOTIDE SEQUENCE [LARGE SCALE GENOMIC DNA]</scope>
    <source>
        <strain evidence="1 2">ATCC 43878</strain>
    </source>
</reference>